<dbReference type="EMBL" id="FMUX01000006">
    <property type="protein sequence ID" value="SCY26943.1"/>
    <property type="molecule type" value="Genomic_DNA"/>
</dbReference>
<comment type="catalytic activity">
    <reaction evidence="3 4 5">
        <text>an acyl phosphate + H2O = a carboxylate + phosphate + H(+)</text>
        <dbReference type="Rhea" id="RHEA:14965"/>
        <dbReference type="ChEBI" id="CHEBI:15377"/>
        <dbReference type="ChEBI" id="CHEBI:15378"/>
        <dbReference type="ChEBI" id="CHEBI:29067"/>
        <dbReference type="ChEBI" id="CHEBI:43474"/>
        <dbReference type="ChEBI" id="CHEBI:59918"/>
        <dbReference type="EC" id="3.6.1.7"/>
    </reaction>
</comment>
<dbReference type="InterPro" id="IPR001792">
    <property type="entry name" value="Acylphosphatase-like_dom"/>
</dbReference>
<evidence type="ECO:0000256" key="3">
    <source>
        <dbReference type="ARBA" id="ARBA00047645"/>
    </source>
</evidence>
<dbReference type="InterPro" id="IPR036046">
    <property type="entry name" value="Acylphosphatase-like_dom_sf"/>
</dbReference>
<organism evidence="8 9">
    <name type="scientific">Desulfoluna spongiiphila</name>
    <dbReference type="NCBI Taxonomy" id="419481"/>
    <lineage>
        <taxon>Bacteria</taxon>
        <taxon>Pseudomonadati</taxon>
        <taxon>Thermodesulfobacteriota</taxon>
        <taxon>Desulfobacteria</taxon>
        <taxon>Desulfobacterales</taxon>
        <taxon>Desulfolunaceae</taxon>
        <taxon>Desulfoluna</taxon>
    </lineage>
</organism>
<dbReference type="Gene3D" id="3.30.70.100">
    <property type="match status" value="1"/>
</dbReference>
<comment type="similarity">
    <text evidence="1 6">Belongs to the acylphosphatase family.</text>
</comment>
<evidence type="ECO:0000256" key="4">
    <source>
        <dbReference type="PROSITE-ProRule" id="PRU00520"/>
    </source>
</evidence>
<dbReference type="GO" id="GO:0003998">
    <property type="term" value="F:acylphosphatase activity"/>
    <property type="evidence" value="ECO:0007669"/>
    <property type="project" value="UniProtKB-EC"/>
</dbReference>
<dbReference type="SUPFAM" id="SSF54975">
    <property type="entry name" value="Acylphosphatase/BLUF domain-like"/>
    <property type="match status" value="1"/>
</dbReference>
<proteinExistence type="inferred from homology"/>
<dbReference type="PROSITE" id="PS51160">
    <property type="entry name" value="ACYLPHOSPHATASE_3"/>
    <property type="match status" value="1"/>
</dbReference>
<protein>
    <recommendedName>
        <fullName evidence="2 4">Acylphosphatase</fullName>
        <ecNumber evidence="2 4">3.6.1.7</ecNumber>
    </recommendedName>
</protein>
<evidence type="ECO:0000256" key="6">
    <source>
        <dbReference type="RuleBase" id="RU004168"/>
    </source>
</evidence>
<dbReference type="RefSeq" id="WP_217640281.1">
    <property type="nucleotide sequence ID" value="NZ_FMUX01000006.1"/>
</dbReference>
<dbReference type="InterPro" id="IPR017968">
    <property type="entry name" value="Acylphosphatase_CS"/>
</dbReference>
<reference evidence="8 9" key="1">
    <citation type="submission" date="2016-10" db="EMBL/GenBank/DDBJ databases">
        <authorList>
            <person name="de Groot N.N."/>
        </authorList>
    </citation>
    <scope>NUCLEOTIDE SEQUENCE [LARGE SCALE GENOMIC DNA]</scope>
    <source>
        <strain evidence="8 9">AA1</strain>
    </source>
</reference>
<dbReference type="PROSITE" id="PS00150">
    <property type="entry name" value="ACYLPHOSPHATASE_1"/>
    <property type="match status" value="1"/>
</dbReference>
<accession>A0A1G5EIU4</accession>
<feature type="active site" evidence="4">
    <location>
        <position position="21"/>
    </location>
</feature>
<sequence length="93" mass="10095">MVRMKRVTLKISGVVQGVAFRYHTVAEARRLGVTGWVRNVSDGTVKALAEGESAAVDAFMAWCRMGPPMARVEAVRVTTTAYGGEFDDFEVVG</sequence>
<keyword evidence="9" id="KW-1185">Reference proteome</keyword>
<dbReference type="PRINTS" id="PR00112">
    <property type="entry name" value="ACYLPHPHTASE"/>
</dbReference>
<dbReference type="AlphaFoldDB" id="A0A1G5EIU4"/>
<dbReference type="Pfam" id="PF00708">
    <property type="entry name" value="Acylphosphatase"/>
    <property type="match status" value="1"/>
</dbReference>
<dbReference type="PANTHER" id="PTHR47268">
    <property type="entry name" value="ACYLPHOSPHATASE"/>
    <property type="match status" value="1"/>
</dbReference>
<dbReference type="InterPro" id="IPR020456">
    <property type="entry name" value="Acylphosphatase"/>
</dbReference>
<name>A0A1G5EIU4_9BACT</name>
<evidence type="ECO:0000259" key="7">
    <source>
        <dbReference type="PROSITE" id="PS51160"/>
    </source>
</evidence>
<feature type="domain" description="Acylphosphatase-like" evidence="7">
    <location>
        <begin position="6"/>
        <end position="93"/>
    </location>
</feature>
<keyword evidence="4 5" id="KW-0378">Hydrolase</keyword>
<gene>
    <name evidence="8" type="ORF">SAMN05216233_10647</name>
</gene>
<dbReference type="PROSITE" id="PS00151">
    <property type="entry name" value="ACYLPHOSPHATASE_2"/>
    <property type="match status" value="1"/>
</dbReference>
<feature type="active site" evidence="4">
    <location>
        <position position="39"/>
    </location>
</feature>
<evidence type="ECO:0000256" key="2">
    <source>
        <dbReference type="ARBA" id="ARBA00012150"/>
    </source>
</evidence>
<evidence type="ECO:0000256" key="5">
    <source>
        <dbReference type="RuleBase" id="RU000553"/>
    </source>
</evidence>
<dbReference type="EC" id="3.6.1.7" evidence="2 4"/>
<dbReference type="NCBIfam" id="NF011003">
    <property type="entry name" value="PRK14429.1"/>
    <property type="match status" value="1"/>
</dbReference>
<dbReference type="PANTHER" id="PTHR47268:SF4">
    <property type="entry name" value="ACYLPHOSPHATASE"/>
    <property type="match status" value="1"/>
</dbReference>
<evidence type="ECO:0000256" key="1">
    <source>
        <dbReference type="ARBA" id="ARBA00005614"/>
    </source>
</evidence>
<evidence type="ECO:0000313" key="8">
    <source>
        <dbReference type="EMBL" id="SCY26943.1"/>
    </source>
</evidence>
<dbReference type="STRING" id="419481.SAMN05216233_10647"/>
<dbReference type="Proteomes" id="UP000198870">
    <property type="component" value="Unassembled WGS sequence"/>
</dbReference>
<evidence type="ECO:0000313" key="9">
    <source>
        <dbReference type="Proteomes" id="UP000198870"/>
    </source>
</evidence>